<sequence>MATMLRLVLAAAILSATSPAIVHAAPGDITTGGGQGGNGADATFGNGGGGGAGGLAGGGGGGGGGQGGVVPAPTVDGGGGGAGATLTTPAGEGSNGGNSGAAAGGFRGLVLGSDLTSGGAGGGGAASLGGPGGAGGNSVTPNNGNLNGNASSVLGNAIFGIDGQAGQDPGFSAGGGGGGGGQGGLIMTAPNAVLDTAGNPVIGGNGAAGTLTGGGGGGGGAALILLSGGTIQHAGALILGGRGGDANVGISGGGGSGGAGVFLLDGGGLFNNTGAIQGGQGGDSLTAAGGNGGTGVLANRGMISNSAVISGGSGGSTVNGVAALGGTGGDAIVANGTAITNEAGAQIAGGAGGSLSGAIGSAGPGGAGVRFINSGGSLVNAGTIVGGSGGSSPNFPPPSGGAGVIGQGGVAVTNSGTIVGGLDSFGQRANAIEFSGSNNRLTLSAGSTIVGNVVTSSGGLTPSSDVLALGGDTTDASTTFDMGQLGSVGSGAAYQGFQRLEKTGASLWTLTGSSSDALSWTLKGGTLSVASDGALGDPASSVVFDGGTLRYTGAVASSRSMVVLSGGGTLDTQQPVLLNGALLGSGALTKTGGALLILNGVSTYSGAFAVQAGGLVVGDSTHAGAVLPAAVTVANGARLGGQGTISSVTVASGGIIAPGNSIGTLNVTGNLTLANGSVYQVEVDSASSASDRIAVGGTASLGGSVVHIGPDGNFSTARDYVIVTAAGGLTGSFQNVASNYAFLDPQLSYGANAVTLRMQLKQVPGNGGNGGNGGTGGNGGNAGNGGAGGTGGNGTGNGGDGGGDAGNGGTSPGDNGNSGNGGNGNGGGNGGGNSGGTRPIRFADAAATGNQRAVANAVQTLPQDNAIYTRVLNLPVGAPPAAFDALSGEVHASAIAVLQGIADTVASLPVDHLRANLYAGQVPGAPTAQRDAGASTGGDGAALPRSAAQPLWAQVFGNWRTLAGGGGAGRLRDSDGGLFVGGDRAVGGGWRLGGALGYTDSHASVHDRSSTADVDSYSATIYGGKAFQAGPGQIEWTAGAAYTWHDIDTRRNTAAAGLDQDLKASYHAGTAQVFTELGYRLAMTDAIALQPFAGVNYSDLRTRGFAESGGTAALDGESERNAVTTTTLGLRGEARFESAGMPGRVHAMAGWRHAFGDLDPSTTMAFGDSVPFTVAGTPIAQDAAVVALGIDMRVTRSTTVGVAYNGQFGGGNRQNAGSLNVAWRF</sequence>
<dbReference type="PROSITE" id="PS51208">
    <property type="entry name" value="AUTOTRANSPORTER"/>
    <property type="match status" value="1"/>
</dbReference>
<dbReference type="GO" id="GO:0019867">
    <property type="term" value="C:outer membrane"/>
    <property type="evidence" value="ECO:0007669"/>
    <property type="project" value="InterPro"/>
</dbReference>
<feature type="region of interest" description="Disordered" evidence="1">
    <location>
        <begin position="60"/>
        <end position="99"/>
    </location>
</feature>
<dbReference type="NCBIfam" id="TIGR01414">
    <property type="entry name" value="autotrans_barl"/>
    <property type="match status" value="1"/>
</dbReference>
<evidence type="ECO:0000256" key="1">
    <source>
        <dbReference type="SAM" id="MobiDB-lite"/>
    </source>
</evidence>
<evidence type="ECO:0000313" key="4">
    <source>
        <dbReference type="EMBL" id="ARP81819.1"/>
    </source>
</evidence>
<dbReference type="STRING" id="1416806.CAL12_14010"/>
<accession>A0A1W6YLI8</accession>
<dbReference type="InterPro" id="IPR006315">
    <property type="entry name" value="OM_autotransptr_brl_dom"/>
</dbReference>
<protein>
    <recommendedName>
        <fullName evidence="3">Autotransporter domain-containing protein</fullName>
    </recommendedName>
</protein>
<keyword evidence="5" id="KW-1185">Reference proteome</keyword>
<dbReference type="InterPro" id="IPR036709">
    <property type="entry name" value="Autotransporte_beta_dom_sf"/>
</dbReference>
<proteinExistence type="predicted"/>
<dbReference type="KEGG" id="bgv:CAL12_14010"/>
<feature type="chain" id="PRO_5013207341" description="Autotransporter domain-containing protein" evidence="2">
    <location>
        <begin position="25"/>
        <end position="1225"/>
    </location>
</feature>
<keyword evidence="2" id="KW-0732">Signal</keyword>
<feature type="signal peptide" evidence="2">
    <location>
        <begin position="1"/>
        <end position="24"/>
    </location>
</feature>
<dbReference type="EMBL" id="CP021108">
    <property type="protein sequence ID" value="ARP81819.1"/>
    <property type="molecule type" value="Genomic_DNA"/>
</dbReference>
<dbReference type="InterPro" id="IPR005546">
    <property type="entry name" value="Autotransporte_beta"/>
</dbReference>
<dbReference type="AlphaFoldDB" id="A0A1W6YLI8"/>
<feature type="region of interest" description="Disordered" evidence="1">
    <location>
        <begin position="765"/>
        <end position="840"/>
    </location>
</feature>
<gene>
    <name evidence="4" type="ORF">CAL12_14010</name>
</gene>
<dbReference type="SMART" id="SM00869">
    <property type="entry name" value="Autotransporter"/>
    <property type="match status" value="1"/>
</dbReference>
<organism evidence="4 5">
    <name type="scientific">Bordetella genomosp. 8</name>
    <dbReference type="NCBI Taxonomy" id="1416806"/>
    <lineage>
        <taxon>Bacteria</taxon>
        <taxon>Pseudomonadati</taxon>
        <taxon>Pseudomonadota</taxon>
        <taxon>Betaproteobacteria</taxon>
        <taxon>Burkholderiales</taxon>
        <taxon>Alcaligenaceae</taxon>
        <taxon>Bordetella</taxon>
    </lineage>
</organism>
<dbReference type="SUPFAM" id="SSF103515">
    <property type="entry name" value="Autotransporter"/>
    <property type="match status" value="1"/>
</dbReference>
<dbReference type="Gene3D" id="2.40.128.130">
    <property type="entry name" value="Autotransporter beta-domain"/>
    <property type="match status" value="1"/>
</dbReference>
<name>A0A1W6YLI8_9BORD</name>
<evidence type="ECO:0000259" key="3">
    <source>
        <dbReference type="PROSITE" id="PS51208"/>
    </source>
</evidence>
<evidence type="ECO:0000256" key="2">
    <source>
        <dbReference type="SAM" id="SignalP"/>
    </source>
</evidence>
<feature type="compositionally biased region" description="Gly residues" evidence="1">
    <location>
        <begin position="765"/>
        <end position="835"/>
    </location>
</feature>
<evidence type="ECO:0000313" key="5">
    <source>
        <dbReference type="Proteomes" id="UP000194151"/>
    </source>
</evidence>
<dbReference type="Proteomes" id="UP000194151">
    <property type="component" value="Chromosome"/>
</dbReference>
<feature type="domain" description="Autotransporter" evidence="3">
    <location>
        <begin position="944"/>
        <end position="1225"/>
    </location>
</feature>
<reference evidence="4 5" key="1">
    <citation type="submission" date="2017-05" db="EMBL/GenBank/DDBJ databases">
        <title>Complete and WGS of Bordetella genogroups.</title>
        <authorList>
            <person name="Spilker T."/>
            <person name="LiPuma J."/>
        </authorList>
    </citation>
    <scope>NUCLEOTIDE SEQUENCE [LARGE SCALE GENOMIC DNA]</scope>
    <source>
        <strain evidence="4 5">AU19157</strain>
    </source>
</reference>
<dbReference type="Pfam" id="PF03797">
    <property type="entry name" value="Autotransporter"/>
    <property type="match status" value="1"/>
</dbReference>